<protein>
    <submittedName>
        <fullName evidence="1">Uncharacterized protein</fullName>
    </submittedName>
</protein>
<dbReference type="PANTHER" id="PTHR37610:SF98">
    <property type="entry name" value="TRANSCRIPTION FACTOR INTERACTOR AND REGULATOR CCHC(ZN) FAMILY"/>
    <property type="match status" value="1"/>
</dbReference>
<proteinExistence type="predicted"/>
<dbReference type="EMBL" id="AWWV01012081">
    <property type="protein sequence ID" value="OMO69159.1"/>
    <property type="molecule type" value="Genomic_DNA"/>
</dbReference>
<keyword evidence="2" id="KW-1185">Reference proteome</keyword>
<comment type="caution">
    <text evidence="1">The sequence shown here is derived from an EMBL/GenBank/DDBJ whole genome shotgun (WGS) entry which is preliminary data.</text>
</comment>
<dbReference type="AlphaFoldDB" id="A0A1R3HFM8"/>
<organism evidence="1 2">
    <name type="scientific">Corchorus capsularis</name>
    <name type="common">Jute</name>
    <dbReference type="NCBI Taxonomy" id="210143"/>
    <lineage>
        <taxon>Eukaryota</taxon>
        <taxon>Viridiplantae</taxon>
        <taxon>Streptophyta</taxon>
        <taxon>Embryophyta</taxon>
        <taxon>Tracheophyta</taxon>
        <taxon>Spermatophyta</taxon>
        <taxon>Magnoliopsida</taxon>
        <taxon>eudicotyledons</taxon>
        <taxon>Gunneridae</taxon>
        <taxon>Pentapetalae</taxon>
        <taxon>rosids</taxon>
        <taxon>malvids</taxon>
        <taxon>Malvales</taxon>
        <taxon>Malvaceae</taxon>
        <taxon>Grewioideae</taxon>
        <taxon>Apeibeae</taxon>
        <taxon>Corchorus</taxon>
    </lineage>
</organism>
<reference evidence="1 2" key="1">
    <citation type="submission" date="2013-09" db="EMBL/GenBank/DDBJ databases">
        <title>Corchorus capsularis genome sequencing.</title>
        <authorList>
            <person name="Alam M."/>
            <person name="Haque M.S."/>
            <person name="Islam M.S."/>
            <person name="Emdad E.M."/>
            <person name="Islam M.M."/>
            <person name="Ahmed B."/>
            <person name="Halim A."/>
            <person name="Hossen Q.M.M."/>
            <person name="Hossain M.Z."/>
            <person name="Ahmed R."/>
            <person name="Khan M.M."/>
            <person name="Islam R."/>
            <person name="Rashid M.M."/>
            <person name="Khan S.A."/>
            <person name="Rahman M.S."/>
            <person name="Alam M."/>
        </authorList>
    </citation>
    <scope>NUCLEOTIDE SEQUENCE [LARGE SCALE GENOMIC DNA]</scope>
    <source>
        <strain evidence="2">cv. CVL-1</strain>
        <tissue evidence="1">Whole seedling</tissue>
    </source>
</reference>
<name>A0A1R3HFM8_COCAP</name>
<sequence length="219" mass="24755">MRGNRGFGKKDTMGGTEDAYCSDINTMDNEKITSSLLISSLIDVLIGFGTSRRTSSQLFLSTNERDSKSTVRLQQDPNIEAANRVITYRISCYCVNDMSDALFVNNKIDFVNNTIPRPGVDLPNLQYWMRSNAMVKGRLKSAMHKDVSGSVRYANTAREIWADLEEIFGKGSDSRAYEIRRAVTLLRQEKMSVSSYHTKLKRLWDESSESASSFSQSSW</sequence>
<evidence type="ECO:0000313" key="2">
    <source>
        <dbReference type="Proteomes" id="UP000188268"/>
    </source>
</evidence>
<dbReference type="OrthoDB" id="5544992at2759"/>
<evidence type="ECO:0000313" key="1">
    <source>
        <dbReference type="EMBL" id="OMO69159.1"/>
    </source>
</evidence>
<dbReference type="Proteomes" id="UP000188268">
    <property type="component" value="Unassembled WGS sequence"/>
</dbReference>
<accession>A0A1R3HFM8</accession>
<dbReference type="Gramene" id="OMO69159">
    <property type="protein sequence ID" value="OMO69159"/>
    <property type="gene ID" value="CCACVL1_19638"/>
</dbReference>
<dbReference type="PANTHER" id="PTHR37610">
    <property type="entry name" value="CCHC-TYPE DOMAIN-CONTAINING PROTEIN"/>
    <property type="match status" value="1"/>
</dbReference>
<gene>
    <name evidence="1" type="ORF">CCACVL1_19638</name>
</gene>